<proteinExistence type="predicted"/>
<keyword evidence="5" id="KW-1133">Transmembrane helix</keyword>
<dbReference type="Pfam" id="PF01566">
    <property type="entry name" value="Nramp"/>
    <property type="match status" value="1"/>
</dbReference>
<organism evidence="7 8">
    <name type="scientific">Rhodoblastus sphagnicola</name>
    <dbReference type="NCBI Taxonomy" id="333368"/>
    <lineage>
        <taxon>Bacteria</taxon>
        <taxon>Pseudomonadati</taxon>
        <taxon>Pseudomonadota</taxon>
        <taxon>Alphaproteobacteria</taxon>
        <taxon>Hyphomicrobiales</taxon>
        <taxon>Rhodoblastaceae</taxon>
        <taxon>Rhodoblastus</taxon>
    </lineage>
</organism>
<dbReference type="Proteomes" id="UP000239089">
    <property type="component" value="Unassembled WGS sequence"/>
</dbReference>
<dbReference type="NCBIfam" id="NF001923">
    <property type="entry name" value="PRK00701.1"/>
    <property type="match status" value="1"/>
</dbReference>
<dbReference type="EMBL" id="NHSJ01000129">
    <property type="protein sequence ID" value="PPQ26968.1"/>
    <property type="molecule type" value="Genomic_DNA"/>
</dbReference>
<dbReference type="NCBIfam" id="TIGR01197">
    <property type="entry name" value="nramp"/>
    <property type="match status" value="1"/>
</dbReference>
<dbReference type="GO" id="GO:0015086">
    <property type="term" value="F:cadmium ion transmembrane transporter activity"/>
    <property type="evidence" value="ECO:0007669"/>
    <property type="project" value="TreeGrafter"/>
</dbReference>
<dbReference type="InterPro" id="IPR001046">
    <property type="entry name" value="NRAMP_fam"/>
</dbReference>
<name>A0A2S6MX90_9HYPH</name>
<keyword evidence="4" id="KW-0769">Symport</keyword>
<dbReference type="NCBIfam" id="NF037982">
    <property type="entry name" value="Nramp_1"/>
    <property type="match status" value="1"/>
</dbReference>
<dbReference type="AlphaFoldDB" id="A0A2S6MX90"/>
<dbReference type="PRINTS" id="PR00447">
    <property type="entry name" value="NATRESASSCMP"/>
</dbReference>
<keyword evidence="8" id="KW-1185">Reference proteome</keyword>
<dbReference type="GO" id="GO:0034755">
    <property type="term" value="P:iron ion transmembrane transport"/>
    <property type="evidence" value="ECO:0007669"/>
    <property type="project" value="TreeGrafter"/>
</dbReference>
<dbReference type="RefSeq" id="WP_104510117.1">
    <property type="nucleotide sequence ID" value="NZ_JACIGC010000012.1"/>
</dbReference>
<accession>A0A2S6MX90</accession>
<comment type="subcellular location">
    <subcellularLocation>
        <location evidence="1">Membrane</location>
        <topology evidence="1">Multi-pass membrane protein</topology>
    </subcellularLocation>
</comment>
<evidence type="ECO:0000313" key="8">
    <source>
        <dbReference type="Proteomes" id="UP000239089"/>
    </source>
</evidence>
<dbReference type="GO" id="GO:0005886">
    <property type="term" value="C:plasma membrane"/>
    <property type="evidence" value="ECO:0007669"/>
    <property type="project" value="TreeGrafter"/>
</dbReference>
<evidence type="ECO:0000313" key="7">
    <source>
        <dbReference type="EMBL" id="PPQ26968.1"/>
    </source>
</evidence>
<evidence type="ECO:0000256" key="6">
    <source>
        <dbReference type="ARBA" id="ARBA00023136"/>
    </source>
</evidence>
<evidence type="ECO:0000256" key="2">
    <source>
        <dbReference type="ARBA" id="ARBA00022448"/>
    </source>
</evidence>
<protein>
    <recommendedName>
        <fullName evidence="9">Divalent metal cation transporter MntH</fullName>
    </recommendedName>
</protein>
<evidence type="ECO:0000256" key="5">
    <source>
        <dbReference type="ARBA" id="ARBA00022989"/>
    </source>
</evidence>
<reference evidence="7 8" key="1">
    <citation type="journal article" date="2018" name="Arch. Microbiol.">
        <title>New insights into the metabolic potential of the phototrophic purple bacterium Rhodopila globiformis DSM 161(T) from its draft genome sequence and evidence for a vanadium-dependent nitrogenase.</title>
        <authorList>
            <person name="Imhoff J.F."/>
            <person name="Rahn T."/>
            <person name="Kunzel S."/>
            <person name="Neulinger S.C."/>
        </authorList>
    </citation>
    <scope>NUCLEOTIDE SEQUENCE [LARGE SCALE GENOMIC DNA]</scope>
    <source>
        <strain evidence="7 8">DSM 16996</strain>
    </source>
</reference>
<keyword evidence="6" id="KW-0472">Membrane</keyword>
<sequence length="453" mass="46766">MFERFFTPIVAAARRLGLPQLATAPFCPSEVSGSVVTPADAGFWKRLKLSLGPGLLVAVGYMDPGNWTTSLQGGAKLGGGLAAVVILSGLVAIGFQLLAARQGLAANADLARMIRLRWGFRAAFPLWIAMEIAIIATDVAEVLGAALALAILFHLPLPVGVLVTSLDVFLILGLKGAGFRRIEAIILGLIALIVSALLINLALIGGPIGPTLAQAAHPIDALRGPNGLFLALGIVGATLMPHNLFLHSSVVATRRDESGDVLRAARWTALDTGVTLSLAILVNLGLLVFAALAFHAHGLTDIADLQIATRTIAEGDAGGRAAGAAATIFAIGLLASGLSSTFTGTIVGQVVMEGFLDLKIPCWLRRVITRGLALVPAFIGVIWLGGDRVGDLLEASQVTLAALLPLALAPLILLSGDRQVMGPLVAPRWALVSAWSLFGVLVAANGALIWAGG</sequence>
<dbReference type="PANTHER" id="PTHR11706">
    <property type="entry name" value="SOLUTE CARRIER PROTEIN FAMILY 11 MEMBER"/>
    <property type="match status" value="1"/>
</dbReference>
<keyword evidence="3" id="KW-0812">Transmembrane</keyword>
<dbReference type="PANTHER" id="PTHR11706:SF33">
    <property type="entry name" value="NATURAL RESISTANCE-ASSOCIATED MACROPHAGE PROTEIN 2"/>
    <property type="match status" value="1"/>
</dbReference>
<evidence type="ECO:0008006" key="9">
    <source>
        <dbReference type="Google" id="ProtNLM"/>
    </source>
</evidence>
<evidence type="ECO:0000256" key="1">
    <source>
        <dbReference type="ARBA" id="ARBA00004141"/>
    </source>
</evidence>
<dbReference type="GO" id="GO:0015293">
    <property type="term" value="F:symporter activity"/>
    <property type="evidence" value="ECO:0007669"/>
    <property type="project" value="UniProtKB-KW"/>
</dbReference>
<evidence type="ECO:0000256" key="3">
    <source>
        <dbReference type="ARBA" id="ARBA00022692"/>
    </source>
</evidence>
<evidence type="ECO:0000256" key="4">
    <source>
        <dbReference type="ARBA" id="ARBA00022847"/>
    </source>
</evidence>
<comment type="caution">
    <text evidence="7">The sequence shown here is derived from an EMBL/GenBank/DDBJ whole genome shotgun (WGS) entry which is preliminary data.</text>
</comment>
<dbReference type="GO" id="GO:0005384">
    <property type="term" value="F:manganese ion transmembrane transporter activity"/>
    <property type="evidence" value="ECO:0007669"/>
    <property type="project" value="TreeGrafter"/>
</dbReference>
<dbReference type="OrthoDB" id="9787548at2"/>
<gene>
    <name evidence="7" type="ORF">CCR94_21335</name>
</gene>
<keyword evidence="2" id="KW-0813">Transport</keyword>